<reference evidence="2 3" key="1">
    <citation type="submission" date="2019-03" db="EMBL/GenBank/DDBJ databases">
        <title>Genomic Encyclopedia of Archaeal and Bacterial Type Strains, Phase II (KMG-II): from individual species to whole genera.</title>
        <authorList>
            <person name="Goeker M."/>
        </authorList>
    </citation>
    <scope>NUCLEOTIDE SEQUENCE [LARGE SCALE GENOMIC DNA]</scope>
    <source>
        <strain evidence="2 3">DSM 24425</strain>
    </source>
</reference>
<sequence>MGAKPGYVPAERKEYTWESDNPYYEKRKYPEPTKCPECGVIFKDGRWQWPEQIPEKLTGEINETLCPACRRKRDKYPGGLVYLSGEFLVKHKEEILNRIKNIVDEVMAQRPLQRILWLEEKEDGTIEIATTNEHLARHLGEAINSAFKGEFDFKYNEGEKLVRVFWHRD</sequence>
<dbReference type="NCBIfam" id="NF040826">
    <property type="entry name" value="lxa_BCAM0308"/>
    <property type="match status" value="1"/>
</dbReference>
<dbReference type="EMBL" id="SMFV01000004">
    <property type="protein sequence ID" value="TCK03955.1"/>
    <property type="molecule type" value="Genomic_DNA"/>
</dbReference>
<dbReference type="Pfam" id="PF04981">
    <property type="entry name" value="NMD3"/>
    <property type="match status" value="1"/>
</dbReference>
<evidence type="ECO:0000259" key="1">
    <source>
        <dbReference type="Pfam" id="PF04981"/>
    </source>
</evidence>
<dbReference type="InterPro" id="IPR007064">
    <property type="entry name" value="Nmd3_N"/>
</dbReference>
<name>A0A4R1GBS8_9BACT</name>
<organism evidence="2 3">
    <name type="scientific">Phorcysia thermohydrogeniphila</name>
    <dbReference type="NCBI Taxonomy" id="936138"/>
    <lineage>
        <taxon>Bacteria</taxon>
        <taxon>Pseudomonadati</taxon>
        <taxon>Aquificota</taxon>
        <taxon>Aquificia</taxon>
        <taxon>Desulfurobacteriales</taxon>
        <taxon>Desulfurobacteriaceae</taxon>
        <taxon>Phorcysia</taxon>
    </lineage>
</organism>
<gene>
    <name evidence="2" type="ORF">CLV27_1272</name>
</gene>
<dbReference type="RefSeq" id="WP_132526942.1">
    <property type="nucleotide sequence ID" value="NZ_SMFV01000004.1"/>
</dbReference>
<protein>
    <submittedName>
        <fullName evidence="2">NMD3 family protein</fullName>
    </submittedName>
</protein>
<proteinExistence type="predicted"/>
<dbReference type="InterPro" id="IPR047706">
    <property type="entry name" value="BCAM0308-like"/>
</dbReference>
<evidence type="ECO:0000313" key="2">
    <source>
        <dbReference type="EMBL" id="TCK03955.1"/>
    </source>
</evidence>
<evidence type="ECO:0000313" key="3">
    <source>
        <dbReference type="Proteomes" id="UP000295777"/>
    </source>
</evidence>
<dbReference type="OrthoDB" id="9785278at2"/>
<accession>A0A4R1GBS8</accession>
<dbReference type="AlphaFoldDB" id="A0A4R1GBS8"/>
<comment type="caution">
    <text evidence="2">The sequence shown here is derived from an EMBL/GenBank/DDBJ whole genome shotgun (WGS) entry which is preliminary data.</text>
</comment>
<feature type="domain" description="Nmd3 N-terminal" evidence="1">
    <location>
        <begin position="59"/>
        <end position="152"/>
    </location>
</feature>
<dbReference type="Proteomes" id="UP000295777">
    <property type="component" value="Unassembled WGS sequence"/>
</dbReference>
<keyword evidence="3" id="KW-1185">Reference proteome</keyword>